<evidence type="ECO:0000313" key="1">
    <source>
        <dbReference type="EMBL" id="GAB0186650.1"/>
    </source>
</evidence>
<evidence type="ECO:0000313" key="2">
    <source>
        <dbReference type="Proteomes" id="UP001623348"/>
    </source>
</evidence>
<dbReference type="PANTHER" id="PTHR33395:SF22">
    <property type="entry name" value="REVERSE TRANSCRIPTASE DOMAIN-CONTAINING PROTEIN"/>
    <property type="match status" value="1"/>
</dbReference>
<reference evidence="1 2" key="1">
    <citation type="submission" date="2024-06" db="EMBL/GenBank/DDBJ databases">
        <title>The draft genome of Grus japonensis, version 3.</title>
        <authorList>
            <person name="Nabeshima K."/>
            <person name="Suzuki S."/>
            <person name="Onuma M."/>
        </authorList>
    </citation>
    <scope>NUCLEOTIDE SEQUENCE [LARGE SCALE GENOMIC DNA]</scope>
    <source>
        <strain evidence="1 2">451A</strain>
    </source>
</reference>
<name>A0ABC9WMW8_GRUJA</name>
<organism evidence="1 2">
    <name type="scientific">Grus japonensis</name>
    <name type="common">Japanese crane</name>
    <name type="synonym">Red-crowned crane</name>
    <dbReference type="NCBI Taxonomy" id="30415"/>
    <lineage>
        <taxon>Eukaryota</taxon>
        <taxon>Metazoa</taxon>
        <taxon>Chordata</taxon>
        <taxon>Craniata</taxon>
        <taxon>Vertebrata</taxon>
        <taxon>Euteleostomi</taxon>
        <taxon>Archelosauria</taxon>
        <taxon>Archosauria</taxon>
        <taxon>Dinosauria</taxon>
        <taxon>Saurischia</taxon>
        <taxon>Theropoda</taxon>
        <taxon>Coelurosauria</taxon>
        <taxon>Aves</taxon>
        <taxon>Neognathae</taxon>
        <taxon>Neoaves</taxon>
        <taxon>Gruiformes</taxon>
        <taxon>Gruidae</taxon>
        <taxon>Grus</taxon>
    </lineage>
</organism>
<keyword evidence="2" id="KW-1185">Reference proteome</keyword>
<dbReference type="Gene3D" id="3.40.50.12690">
    <property type="match status" value="1"/>
</dbReference>
<gene>
    <name evidence="1" type="ORF">GRJ2_001130300</name>
</gene>
<comment type="caution">
    <text evidence="1">The sequence shown here is derived from an EMBL/GenBank/DDBJ whole genome shotgun (WGS) entry which is preliminary data.</text>
</comment>
<dbReference type="Proteomes" id="UP001623348">
    <property type="component" value="Unassembled WGS sequence"/>
</dbReference>
<protein>
    <submittedName>
        <fullName evidence="1">Uncharacterized protein</fullName>
    </submittedName>
</protein>
<dbReference type="PANTHER" id="PTHR33395">
    <property type="entry name" value="TRANSCRIPTASE, PUTATIVE-RELATED-RELATED"/>
    <property type="match status" value="1"/>
</dbReference>
<dbReference type="AlphaFoldDB" id="A0ABC9WMW8"/>
<dbReference type="EMBL" id="BAAFJT010000003">
    <property type="protein sequence ID" value="GAB0186650.1"/>
    <property type="molecule type" value="Genomic_DNA"/>
</dbReference>
<sequence>MCQLDSLSREVCCLPGVHIRDATDRLQSLLQSTDCHLLLLFHTGSSDTGRSSLRSIKKDYRALGMVVRDSGAQSSQALGLMRDLNYLEICWRDNTAGHKQSQRFLKCVDDDFLLQVIEELMRRDAMLDLVLTNKEGLVGDVKLKGSLGCSDHEMVEFKILRAARRAHSKRG</sequence>
<proteinExistence type="predicted"/>
<accession>A0ABC9WMW8</accession>